<feature type="non-terminal residue" evidence="1">
    <location>
        <position position="1"/>
    </location>
</feature>
<gene>
    <name evidence="1" type="ORF">BS47DRAFT_1253720</name>
</gene>
<comment type="caution">
    <text evidence="1">The sequence shown here is derived from an EMBL/GenBank/DDBJ whole genome shotgun (WGS) entry which is preliminary data.</text>
</comment>
<proteinExistence type="predicted"/>
<sequence>LSSQRGPDNFSHGISKLSQVSGQEHHNFQKSILAVIMGVEDIDPWVIWTIQAFLDFIYMAQYPLQSEDTLCDMSTQLDIIHDNISIFIDLGACSDMDHLNIPKLYSLPQSIDNTCYNGVSLNFTTETMESLHIPMCRDLYNASNCCQYEVQMLHLLNMHEWVQFWSTYLSW</sequence>
<dbReference type="OrthoDB" id="3232941at2759"/>
<dbReference type="Proteomes" id="UP000886523">
    <property type="component" value="Unassembled WGS sequence"/>
</dbReference>
<accession>A0A9P6B2J1</accession>
<protein>
    <submittedName>
        <fullName evidence="1">Uncharacterized protein</fullName>
    </submittedName>
</protein>
<dbReference type="AlphaFoldDB" id="A0A9P6B2J1"/>
<dbReference type="EMBL" id="MU128953">
    <property type="protein sequence ID" value="KAF9515146.1"/>
    <property type="molecule type" value="Genomic_DNA"/>
</dbReference>
<name>A0A9P6B2J1_9AGAM</name>
<keyword evidence="2" id="KW-1185">Reference proteome</keyword>
<feature type="non-terminal residue" evidence="1">
    <location>
        <position position="171"/>
    </location>
</feature>
<organism evidence="1 2">
    <name type="scientific">Hydnum rufescens UP504</name>
    <dbReference type="NCBI Taxonomy" id="1448309"/>
    <lineage>
        <taxon>Eukaryota</taxon>
        <taxon>Fungi</taxon>
        <taxon>Dikarya</taxon>
        <taxon>Basidiomycota</taxon>
        <taxon>Agaricomycotina</taxon>
        <taxon>Agaricomycetes</taxon>
        <taxon>Cantharellales</taxon>
        <taxon>Hydnaceae</taxon>
        <taxon>Hydnum</taxon>
    </lineage>
</organism>
<evidence type="ECO:0000313" key="1">
    <source>
        <dbReference type="EMBL" id="KAF9515146.1"/>
    </source>
</evidence>
<reference evidence="1" key="1">
    <citation type="journal article" date="2020" name="Nat. Commun.">
        <title>Large-scale genome sequencing of mycorrhizal fungi provides insights into the early evolution of symbiotic traits.</title>
        <authorList>
            <person name="Miyauchi S."/>
            <person name="Kiss E."/>
            <person name="Kuo A."/>
            <person name="Drula E."/>
            <person name="Kohler A."/>
            <person name="Sanchez-Garcia M."/>
            <person name="Morin E."/>
            <person name="Andreopoulos B."/>
            <person name="Barry K.W."/>
            <person name="Bonito G."/>
            <person name="Buee M."/>
            <person name="Carver A."/>
            <person name="Chen C."/>
            <person name="Cichocki N."/>
            <person name="Clum A."/>
            <person name="Culley D."/>
            <person name="Crous P.W."/>
            <person name="Fauchery L."/>
            <person name="Girlanda M."/>
            <person name="Hayes R.D."/>
            <person name="Keri Z."/>
            <person name="LaButti K."/>
            <person name="Lipzen A."/>
            <person name="Lombard V."/>
            <person name="Magnuson J."/>
            <person name="Maillard F."/>
            <person name="Murat C."/>
            <person name="Nolan M."/>
            <person name="Ohm R.A."/>
            <person name="Pangilinan J."/>
            <person name="Pereira M.F."/>
            <person name="Perotto S."/>
            <person name="Peter M."/>
            <person name="Pfister S."/>
            <person name="Riley R."/>
            <person name="Sitrit Y."/>
            <person name="Stielow J.B."/>
            <person name="Szollosi G."/>
            <person name="Zifcakova L."/>
            <person name="Stursova M."/>
            <person name="Spatafora J.W."/>
            <person name="Tedersoo L."/>
            <person name="Vaario L.M."/>
            <person name="Yamada A."/>
            <person name="Yan M."/>
            <person name="Wang P."/>
            <person name="Xu J."/>
            <person name="Bruns T."/>
            <person name="Baldrian P."/>
            <person name="Vilgalys R."/>
            <person name="Dunand C."/>
            <person name="Henrissat B."/>
            <person name="Grigoriev I.V."/>
            <person name="Hibbett D."/>
            <person name="Nagy L.G."/>
            <person name="Martin F.M."/>
        </authorList>
    </citation>
    <scope>NUCLEOTIDE SEQUENCE</scope>
    <source>
        <strain evidence="1">UP504</strain>
    </source>
</reference>
<evidence type="ECO:0000313" key="2">
    <source>
        <dbReference type="Proteomes" id="UP000886523"/>
    </source>
</evidence>